<organism evidence="1 2">
    <name type="scientific">Sphingobacterium spiritivorum ATCC 33300</name>
    <dbReference type="NCBI Taxonomy" id="525372"/>
    <lineage>
        <taxon>Bacteria</taxon>
        <taxon>Pseudomonadati</taxon>
        <taxon>Bacteroidota</taxon>
        <taxon>Sphingobacteriia</taxon>
        <taxon>Sphingobacteriales</taxon>
        <taxon>Sphingobacteriaceae</taxon>
        <taxon>Sphingobacterium</taxon>
    </lineage>
</organism>
<name>C2G576_SPHSI</name>
<reference evidence="1 2" key="1">
    <citation type="submission" date="2009-01" db="EMBL/GenBank/DDBJ databases">
        <authorList>
            <person name="Qin X."/>
            <person name="Bachman B."/>
            <person name="Battles P."/>
            <person name="Bell A."/>
            <person name="Bess C."/>
            <person name="Bickham C."/>
            <person name="Chaboub L."/>
            <person name="Chen D."/>
            <person name="Coyle M."/>
            <person name="Deiros D.R."/>
            <person name="Dinh H."/>
            <person name="Forbes L."/>
            <person name="Fowler G."/>
            <person name="Francisco L."/>
            <person name="Fu Q."/>
            <person name="Gubbala S."/>
            <person name="Hale W."/>
            <person name="Han Y."/>
            <person name="Hemphill L."/>
            <person name="Highlander S.K."/>
            <person name="Hirani K."/>
            <person name="Hogues M."/>
            <person name="Jackson L."/>
            <person name="Jakkamsetti A."/>
            <person name="Javaid M."/>
            <person name="Jiang H."/>
            <person name="Korchina V."/>
            <person name="Kovar C."/>
            <person name="Lara F."/>
            <person name="Lee S."/>
            <person name="Mata R."/>
            <person name="Mathew T."/>
            <person name="Moen C."/>
            <person name="Morales K."/>
            <person name="Munidasa M."/>
            <person name="Nazareth L."/>
            <person name="Ngo R."/>
            <person name="Nguyen L."/>
            <person name="Okwuonu G."/>
            <person name="Ongeri F."/>
            <person name="Patil S."/>
            <person name="Petrosino J."/>
            <person name="Pham C."/>
            <person name="Pham P."/>
            <person name="Pu L.-L."/>
            <person name="Puazo M."/>
            <person name="Raj R."/>
            <person name="Reid J."/>
            <person name="Rouhana J."/>
            <person name="Saada N."/>
            <person name="Shang Y."/>
            <person name="Simmons D."/>
            <person name="Thornton R."/>
            <person name="Warren J."/>
            <person name="Weissenberger G."/>
            <person name="Zhang J."/>
            <person name="Zhang L."/>
            <person name="Zhou C."/>
            <person name="Zhu D."/>
            <person name="Muzny D."/>
            <person name="Worley K."/>
            <person name="Gibbs R."/>
        </authorList>
    </citation>
    <scope>NUCLEOTIDE SEQUENCE [LARGE SCALE GENOMIC DNA]</scope>
    <source>
        <strain evidence="1 2">ATCC 33300</strain>
    </source>
</reference>
<protein>
    <submittedName>
        <fullName evidence="1">Uncharacterized protein</fullName>
    </submittedName>
</protein>
<comment type="caution">
    <text evidence="1">The sequence shown here is derived from an EMBL/GenBank/DDBJ whole genome shotgun (WGS) entry which is preliminary data.</text>
</comment>
<gene>
    <name evidence="1" type="ORF">HMPREF0765_4732</name>
</gene>
<evidence type="ECO:0000313" key="1">
    <source>
        <dbReference type="EMBL" id="EEI89585.1"/>
    </source>
</evidence>
<evidence type="ECO:0000313" key="2">
    <source>
        <dbReference type="Proteomes" id="UP000006241"/>
    </source>
</evidence>
<sequence>MDKDAVLIHIPTKNSSFFSKDFFRYAESLGKGEYTGWAVF</sequence>
<dbReference type="Proteomes" id="UP000006241">
    <property type="component" value="Unassembled WGS sequence"/>
</dbReference>
<proteinExistence type="predicted"/>
<dbReference type="AlphaFoldDB" id="C2G576"/>
<accession>C2G576</accession>
<dbReference type="EMBL" id="ACHB01000101">
    <property type="protein sequence ID" value="EEI89585.1"/>
    <property type="molecule type" value="Genomic_DNA"/>
</dbReference>
<dbReference type="HOGENOM" id="CLU_3296695_0_0_10"/>